<organism evidence="3 4">
    <name type="scientific">Asterophora parasitica</name>
    <dbReference type="NCBI Taxonomy" id="117018"/>
    <lineage>
        <taxon>Eukaryota</taxon>
        <taxon>Fungi</taxon>
        <taxon>Dikarya</taxon>
        <taxon>Basidiomycota</taxon>
        <taxon>Agaricomycotina</taxon>
        <taxon>Agaricomycetes</taxon>
        <taxon>Agaricomycetidae</taxon>
        <taxon>Agaricales</taxon>
        <taxon>Tricholomatineae</taxon>
        <taxon>Lyophyllaceae</taxon>
        <taxon>Asterophora</taxon>
    </lineage>
</organism>
<feature type="transmembrane region" description="Helical" evidence="2">
    <location>
        <begin position="258"/>
        <end position="283"/>
    </location>
</feature>
<proteinExistence type="predicted"/>
<dbReference type="AlphaFoldDB" id="A0A9P7G7R5"/>
<feature type="transmembrane region" description="Helical" evidence="2">
    <location>
        <begin position="33"/>
        <end position="54"/>
    </location>
</feature>
<reference evidence="3" key="2">
    <citation type="submission" date="2021-10" db="EMBL/GenBank/DDBJ databases">
        <title>Phylogenomics reveals ancestral predisposition of the termite-cultivated fungus Termitomyces towards a domesticated lifestyle.</title>
        <authorList>
            <person name="Auxier B."/>
            <person name="Grum-Grzhimaylo A."/>
            <person name="Cardenas M.E."/>
            <person name="Lodge J.D."/>
            <person name="Laessoe T."/>
            <person name="Pedersen O."/>
            <person name="Smith M.E."/>
            <person name="Kuyper T.W."/>
            <person name="Franco-Molano E.A."/>
            <person name="Baroni T.J."/>
            <person name="Aanen D.K."/>
        </authorList>
    </citation>
    <scope>NUCLEOTIDE SEQUENCE</scope>
    <source>
        <strain evidence="3">AP01</strain>
        <tissue evidence="3">Mycelium</tissue>
    </source>
</reference>
<evidence type="ECO:0000256" key="2">
    <source>
        <dbReference type="SAM" id="Phobius"/>
    </source>
</evidence>
<evidence type="ECO:0000313" key="4">
    <source>
        <dbReference type="Proteomes" id="UP000775547"/>
    </source>
</evidence>
<reference evidence="3" key="1">
    <citation type="submission" date="2020-07" db="EMBL/GenBank/DDBJ databases">
        <authorList>
            <person name="Nieuwenhuis M."/>
            <person name="Van De Peppel L.J.J."/>
        </authorList>
    </citation>
    <scope>NUCLEOTIDE SEQUENCE</scope>
    <source>
        <strain evidence="3">AP01</strain>
        <tissue evidence="3">Mycelium</tissue>
    </source>
</reference>
<protein>
    <submittedName>
        <fullName evidence="3">Uncharacterized protein</fullName>
    </submittedName>
</protein>
<feature type="compositionally biased region" description="Low complexity" evidence="1">
    <location>
        <begin position="469"/>
        <end position="485"/>
    </location>
</feature>
<feature type="transmembrane region" description="Helical" evidence="2">
    <location>
        <begin position="295"/>
        <end position="317"/>
    </location>
</feature>
<feature type="region of interest" description="Disordered" evidence="1">
    <location>
        <begin position="377"/>
        <end position="507"/>
    </location>
</feature>
<keyword evidence="2" id="KW-0472">Membrane</keyword>
<sequence>MLPQTRQLWKDALSWARIKLIYTRITLTRFTTLYFFFALLNCLVLVILQGVAFADNAEAVRAIGGLLSEASVPDGLPIFSNGVLQMCDSVPGQPSTTCTIVFTSIPQGEPWNRLADGEQPTVSYAHSGQDNDDDDGPARARNGSGRGEDASAASIAIQNVPCAQTMMWLQDVLEDAKREDIVTLFFNFWLFSIAVVTVLNESLPHLGASLAGHILGTAWAAYRITSTWKLRRTYVSLAVNGTCQIDFMGDWWELRGIHTIPILVVNVVALAAMGYLSFMLFKGWNSVRREGHKRFIAFSVISLFLILVSTLMFSSALSDALEDVNFTPVYFSNDSEKATPTFNVNFNKRERYSDEKSSVDMTTAYVQQPVLAYSPATTKAPRGQSVYSESSGVPVQLSSTPSLFQERDRAASRAASTRKAKAFRGTQLNLGEDGYAQPQMPPRSATSVSTRSRMSTRSRDLTRTPSARSSGSFTPPSTTRSPTPTAAVARQGLPSNPQVRSQSPPTF</sequence>
<feature type="compositionally biased region" description="Polar residues" evidence="1">
    <location>
        <begin position="493"/>
        <end position="507"/>
    </location>
</feature>
<dbReference type="Proteomes" id="UP000775547">
    <property type="component" value="Unassembled WGS sequence"/>
</dbReference>
<dbReference type="OrthoDB" id="2684482at2759"/>
<comment type="caution">
    <text evidence="3">The sequence shown here is derived from an EMBL/GenBank/DDBJ whole genome shotgun (WGS) entry which is preliminary data.</text>
</comment>
<feature type="transmembrane region" description="Helical" evidence="2">
    <location>
        <begin position="181"/>
        <end position="199"/>
    </location>
</feature>
<dbReference type="EMBL" id="JABCKV010000035">
    <property type="protein sequence ID" value="KAG5645647.1"/>
    <property type="molecule type" value="Genomic_DNA"/>
</dbReference>
<feature type="region of interest" description="Disordered" evidence="1">
    <location>
        <begin position="122"/>
        <end position="152"/>
    </location>
</feature>
<accession>A0A9P7G7R5</accession>
<evidence type="ECO:0000256" key="1">
    <source>
        <dbReference type="SAM" id="MobiDB-lite"/>
    </source>
</evidence>
<evidence type="ECO:0000313" key="3">
    <source>
        <dbReference type="EMBL" id="KAG5645647.1"/>
    </source>
</evidence>
<keyword evidence="2" id="KW-0812">Transmembrane</keyword>
<name>A0A9P7G7R5_9AGAR</name>
<keyword evidence="2" id="KW-1133">Transmembrane helix</keyword>
<keyword evidence="4" id="KW-1185">Reference proteome</keyword>
<feature type="compositionally biased region" description="Polar residues" evidence="1">
    <location>
        <begin position="385"/>
        <end position="403"/>
    </location>
</feature>
<feature type="compositionally biased region" description="Low complexity" evidence="1">
    <location>
        <begin position="443"/>
        <end position="455"/>
    </location>
</feature>
<gene>
    <name evidence="3" type="ORF">DXG03_005638</name>
</gene>